<dbReference type="SUPFAM" id="SSF53098">
    <property type="entry name" value="Ribonuclease H-like"/>
    <property type="match status" value="1"/>
</dbReference>
<gene>
    <name evidence="3" type="primary">nmoT</name>
    <name evidence="3" type="ORF">NMYAN_380002</name>
</gene>
<comment type="similarity">
    <text evidence="1">Belongs to the transposase IS21/IS408/IS1162 family.</text>
</comment>
<dbReference type="Gene3D" id="1.10.10.60">
    <property type="entry name" value="Homeodomain-like"/>
    <property type="match status" value="1"/>
</dbReference>
<dbReference type="GO" id="GO:0015074">
    <property type="term" value="P:DNA integration"/>
    <property type="evidence" value="ECO:0007669"/>
    <property type="project" value="InterPro"/>
</dbReference>
<dbReference type="AlphaFoldDB" id="A0A8H8Z1K5"/>
<reference evidence="3" key="1">
    <citation type="submission" date="2021-02" db="EMBL/GenBank/DDBJ databases">
        <authorList>
            <person name="Han P."/>
        </authorList>
    </citation>
    <scope>NUCLEOTIDE SEQUENCE</scope>
    <source>
        <strain evidence="3">Nitrosomonas nitrosa 18-3D</strain>
    </source>
</reference>
<sequence>MRESGIYPENPGVIDMEQIAEIRRCYFINKESISKIARRLNLSRQTVRKALKSQEQPVYQRNVQPTPKLGSFKQQLISWLEFDAKLSRRQRRTAQRLYECLQVEGYQGSYGPVQRFVQDWKQQASHRPSTTQAFVPLAFPAGETCQFDWSHEYVILGGVLQTVKVAHFRLAYSRRMFLAAYPRETQEMVFDAHIKAFWHFGGAPKRMMYDNPKTIVDAIFVGKARQFNRRFLTLANHYLFEPVACTPESGWEKGQVENQVGNVREWLFTPTPRFKDFAELNAWLALRCEELSQRKHPEQIGRSIADCFAEEKPLLIPVKAVFDGYVEKTMRVSSTCLIKADHNRYSVPAEWSNRVVSVRITADRLRIVAQNRVVAEHARCYGRGQLICDPWHYLPVLERKPGALRHGAPFQQWDLPISIRVVRDRILKQDKGDRAFVELLLMARALGDTGFETLEVACDLTLQTGIIAAAIVMNEMRRLSETARPKRLSALSVPRLQTEPKADCSRYDSLRRLRNDH</sequence>
<proteinExistence type="inferred from homology"/>
<protein>
    <submittedName>
        <fullName evidence="3">Transposase</fullName>
    </submittedName>
</protein>
<dbReference type="InterPro" id="IPR036397">
    <property type="entry name" value="RNaseH_sf"/>
</dbReference>
<dbReference type="Gene3D" id="3.30.420.10">
    <property type="entry name" value="Ribonuclease H-like superfamily/Ribonuclease H"/>
    <property type="match status" value="1"/>
</dbReference>
<dbReference type="PANTHER" id="PTHR35004">
    <property type="entry name" value="TRANSPOSASE RV3428C-RELATED"/>
    <property type="match status" value="1"/>
</dbReference>
<name>A0A8H8Z1K5_9PROT</name>
<organism evidence="3 4">
    <name type="scientific">Nitrosomonas nitrosa</name>
    <dbReference type="NCBI Taxonomy" id="52442"/>
    <lineage>
        <taxon>Bacteria</taxon>
        <taxon>Pseudomonadati</taxon>
        <taxon>Pseudomonadota</taxon>
        <taxon>Betaproteobacteria</taxon>
        <taxon>Nitrosomonadales</taxon>
        <taxon>Nitrosomonadaceae</taxon>
        <taxon>Nitrosomonas</taxon>
    </lineage>
</organism>
<evidence type="ECO:0000259" key="2">
    <source>
        <dbReference type="PROSITE" id="PS50994"/>
    </source>
</evidence>
<dbReference type="PANTHER" id="PTHR35004:SF7">
    <property type="entry name" value="INTEGRASE PROTEIN"/>
    <property type="match status" value="1"/>
</dbReference>
<dbReference type="NCBIfam" id="NF033546">
    <property type="entry name" value="transpos_IS21"/>
    <property type="match status" value="1"/>
</dbReference>
<dbReference type="GO" id="GO:0003676">
    <property type="term" value="F:nucleic acid binding"/>
    <property type="evidence" value="ECO:0007669"/>
    <property type="project" value="InterPro"/>
</dbReference>
<evidence type="ECO:0000256" key="1">
    <source>
        <dbReference type="ARBA" id="ARBA00009277"/>
    </source>
</evidence>
<dbReference type="InterPro" id="IPR001584">
    <property type="entry name" value="Integrase_cat-core"/>
</dbReference>
<feature type="domain" description="Integrase catalytic" evidence="2">
    <location>
        <begin position="136"/>
        <end position="312"/>
    </location>
</feature>
<dbReference type="InterPro" id="IPR054353">
    <property type="entry name" value="IstA-like_C"/>
</dbReference>
<dbReference type="EMBL" id="CAJNAP010000032">
    <property type="protein sequence ID" value="CAE6511669.1"/>
    <property type="molecule type" value="Genomic_DNA"/>
</dbReference>
<accession>A0A8H8Z1K5</accession>
<dbReference type="Pfam" id="PF22483">
    <property type="entry name" value="Mu-transpos_C_2"/>
    <property type="match status" value="1"/>
</dbReference>
<evidence type="ECO:0000313" key="3">
    <source>
        <dbReference type="EMBL" id="CAE6511669.1"/>
    </source>
</evidence>
<evidence type="ECO:0000313" key="4">
    <source>
        <dbReference type="Proteomes" id="UP000601736"/>
    </source>
</evidence>
<comment type="caution">
    <text evidence="3">The sequence shown here is derived from an EMBL/GenBank/DDBJ whole genome shotgun (WGS) entry which is preliminary data.</text>
</comment>
<dbReference type="InterPro" id="IPR012337">
    <property type="entry name" value="RNaseH-like_sf"/>
</dbReference>
<dbReference type="Proteomes" id="UP000601736">
    <property type="component" value="Unassembled WGS sequence"/>
</dbReference>
<dbReference type="PROSITE" id="PS50994">
    <property type="entry name" value="INTEGRASE"/>
    <property type="match status" value="1"/>
</dbReference>